<organism evidence="1">
    <name type="scientific">freshwater metagenome</name>
    <dbReference type="NCBI Taxonomy" id="449393"/>
    <lineage>
        <taxon>unclassified sequences</taxon>
        <taxon>metagenomes</taxon>
        <taxon>ecological metagenomes</taxon>
    </lineage>
</organism>
<gene>
    <name evidence="1" type="ORF">UFOPK3472_02216</name>
</gene>
<dbReference type="AlphaFoldDB" id="A0A6J7FLX6"/>
<name>A0A6J7FLX6_9ZZZZ</name>
<reference evidence="1" key="1">
    <citation type="submission" date="2020-05" db="EMBL/GenBank/DDBJ databases">
        <authorList>
            <person name="Chiriac C."/>
            <person name="Salcher M."/>
            <person name="Ghai R."/>
            <person name="Kavagutti S V."/>
        </authorList>
    </citation>
    <scope>NUCLEOTIDE SEQUENCE</scope>
</reference>
<dbReference type="Gene3D" id="2.130.10.10">
    <property type="entry name" value="YVTN repeat-like/Quinoprotein amine dehydrogenase"/>
    <property type="match status" value="1"/>
</dbReference>
<proteinExistence type="predicted"/>
<dbReference type="EMBL" id="CAFBLX010000154">
    <property type="protein sequence ID" value="CAB4896486.1"/>
    <property type="molecule type" value="Genomic_DNA"/>
</dbReference>
<sequence>MDDADEHVLALTEDGRVLVLDGNNGAILAETEPLVVESLEAGASPTLVADDQRAYLSAPTERRLYEIDYADGARMARTFDTATEPAFTAETGR</sequence>
<protein>
    <submittedName>
        <fullName evidence="1">Unannotated protein</fullName>
    </submittedName>
</protein>
<dbReference type="SUPFAM" id="SSF50998">
    <property type="entry name" value="Quinoprotein alcohol dehydrogenase-like"/>
    <property type="match status" value="1"/>
</dbReference>
<accession>A0A6J7FLX6</accession>
<dbReference type="InterPro" id="IPR015943">
    <property type="entry name" value="WD40/YVTN_repeat-like_dom_sf"/>
</dbReference>
<dbReference type="InterPro" id="IPR011047">
    <property type="entry name" value="Quinoprotein_ADH-like_sf"/>
</dbReference>
<evidence type="ECO:0000313" key="1">
    <source>
        <dbReference type="EMBL" id="CAB4896486.1"/>
    </source>
</evidence>